<proteinExistence type="predicted"/>
<evidence type="ECO:0000313" key="2">
    <source>
        <dbReference type="EMBL" id="CCO33065.1"/>
    </source>
</evidence>
<dbReference type="Proteomes" id="UP000012065">
    <property type="component" value="Unassembled WGS sequence"/>
</dbReference>
<reference evidence="2 3" key="1">
    <citation type="journal article" date="2013" name="J. Biotechnol.">
        <title>Establishment and interpretation of the genome sequence of the phytopathogenic fungus Rhizoctonia solani AG1-IB isolate 7/3/14.</title>
        <authorList>
            <person name="Wibberg D.W."/>
            <person name="Jelonek L.J."/>
            <person name="Rupp O.R."/>
            <person name="Hennig M.H."/>
            <person name="Eikmeyer F.E."/>
            <person name="Goesmann A.G."/>
            <person name="Hartmann A.H."/>
            <person name="Borriss R.B."/>
            <person name="Grosch R.G."/>
            <person name="Puehler A.P."/>
            <person name="Schlueter A.S."/>
        </authorList>
    </citation>
    <scope>NUCLEOTIDE SEQUENCE [LARGE SCALE GENOMIC DNA]</scope>
    <source>
        <strain evidence="3">AG1-IB / isolate 7/3/14</strain>
    </source>
</reference>
<evidence type="ECO:0000256" key="1">
    <source>
        <dbReference type="SAM" id="MobiDB-lite"/>
    </source>
</evidence>
<protein>
    <submittedName>
        <fullName evidence="2">Uncharacterized protein</fullName>
    </submittedName>
</protein>
<sequence>MLGAARAAARAIRHALLDDNIHAAQKVLGLYQGSSRLPLTALVHATIRTRRPMAAAIAVESHLESAKTLRTSTLQAYISALSSSGPQIIPAETAHTPVTAALTVLAAARRSKQQQRTTHMYDAAIRACLLQGEIITGSLLFVLLVRDWQRRHRDPPAEPSDPAPSDPTPIAPSPLEKWNRSFPTAFTSPIPPEAPAPPFPLYLIRDTPPY</sequence>
<dbReference type="HOGENOM" id="CLU_1310854_0_0_1"/>
<organism evidence="2 3">
    <name type="scientific">Thanatephorus cucumeris (strain AG1-IB / isolate 7/3/14)</name>
    <name type="common">Lettuce bottom rot fungus</name>
    <name type="synonym">Rhizoctonia solani</name>
    <dbReference type="NCBI Taxonomy" id="1108050"/>
    <lineage>
        <taxon>Eukaryota</taxon>
        <taxon>Fungi</taxon>
        <taxon>Dikarya</taxon>
        <taxon>Basidiomycota</taxon>
        <taxon>Agaricomycotina</taxon>
        <taxon>Agaricomycetes</taxon>
        <taxon>Cantharellales</taxon>
        <taxon>Ceratobasidiaceae</taxon>
        <taxon>Rhizoctonia</taxon>
        <taxon>Rhizoctonia solani AG-1</taxon>
    </lineage>
</organism>
<feature type="region of interest" description="Disordered" evidence="1">
    <location>
        <begin position="152"/>
        <end position="210"/>
    </location>
</feature>
<dbReference type="EMBL" id="CAOJ01010904">
    <property type="protein sequence ID" value="CCO33065.1"/>
    <property type="molecule type" value="Genomic_DNA"/>
</dbReference>
<accession>M5C255</accession>
<evidence type="ECO:0000313" key="3">
    <source>
        <dbReference type="Proteomes" id="UP000012065"/>
    </source>
</evidence>
<feature type="compositionally biased region" description="Pro residues" evidence="1">
    <location>
        <begin position="157"/>
        <end position="172"/>
    </location>
</feature>
<name>M5C255_THACB</name>
<feature type="compositionally biased region" description="Pro residues" evidence="1">
    <location>
        <begin position="189"/>
        <end position="200"/>
    </location>
</feature>
<dbReference type="AlphaFoldDB" id="M5C255"/>
<gene>
    <name evidence="2" type="ORF">BN14_07134</name>
</gene>
<comment type="caution">
    <text evidence="2">The sequence shown here is derived from an EMBL/GenBank/DDBJ whole genome shotgun (WGS) entry which is preliminary data.</text>
</comment>